<organism evidence="5 6">
    <name type="scientific">Halococcoides cellulosivorans</name>
    <dbReference type="NCBI Taxonomy" id="1679096"/>
    <lineage>
        <taxon>Archaea</taxon>
        <taxon>Methanobacteriati</taxon>
        <taxon>Methanobacteriota</taxon>
        <taxon>Stenosarchaea group</taxon>
        <taxon>Halobacteria</taxon>
        <taxon>Halobacteriales</taxon>
        <taxon>Haloarculaceae</taxon>
        <taxon>Halococcoides</taxon>
    </lineage>
</organism>
<feature type="domain" description="ABC1 atypical kinase-like" evidence="4">
    <location>
        <begin position="86"/>
        <end position="327"/>
    </location>
</feature>
<evidence type="ECO:0000256" key="2">
    <source>
        <dbReference type="SAM" id="MobiDB-lite"/>
    </source>
</evidence>
<keyword evidence="6" id="KW-1185">Reference proteome</keyword>
<dbReference type="GeneID" id="36512641"/>
<dbReference type="PANTHER" id="PTHR10566:SF113">
    <property type="entry name" value="PROTEIN ACTIVITY OF BC1 COMPLEX KINASE 7, CHLOROPLASTIC"/>
    <property type="match status" value="1"/>
</dbReference>
<accession>A0A2R4X225</accession>
<feature type="transmembrane region" description="Helical" evidence="3">
    <location>
        <begin position="511"/>
        <end position="529"/>
    </location>
</feature>
<evidence type="ECO:0000313" key="5">
    <source>
        <dbReference type="EMBL" id="AWB27838.1"/>
    </source>
</evidence>
<keyword evidence="3" id="KW-0472">Membrane</keyword>
<feature type="compositionally biased region" description="Basic and acidic residues" evidence="2">
    <location>
        <begin position="553"/>
        <end position="565"/>
    </location>
</feature>
<dbReference type="PANTHER" id="PTHR10566">
    <property type="entry name" value="CHAPERONE-ACTIVITY OF BC1 COMPLEX CABC1 -RELATED"/>
    <property type="match status" value="1"/>
</dbReference>
<evidence type="ECO:0000256" key="3">
    <source>
        <dbReference type="SAM" id="Phobius"/>
    </source>
</evidence>
<dbReference type="EMBL" id="CP028858">
    <property type="protein sequence ID" value="AWB27838.1"/>
    <property type="molecule type" value="Genomic_DNA"/>
</dbReference>
<dbReference type="InterPro" id="IPR050154">
    <property type="entry name" value="UbiB_kinase"/>
</dbReference>
<comment type="similarity">
    <text evidence="1">Belongs to the protein kinase superfamily. ADCK protein kinase family.</text>
</comment>
<dbReference type="KEGG" id="harc:HARCEL1_09000"/>
<dbReference type="InterPro" id="IPR004147">
    <property type="entry name" value="ABC1_dom"/>
</dbReference>
<dbReference type="Pfam" id="PF03109">
    <property type="entry name" value="ABC1"/>
    <property type="match status" value="1"/>
</dbReference>
<dbReference type="CDD" id="cd05121">
    <property type="entry name" value="ABC1_ADCK3-like"/>
    <property type="match status" value="1"/>
</dbReference>
<dbReference type="AlphaFoldDB" id="A0A2R4X225"/>
<protein>
    <recommendedName>
        <fullName evidence="4">ABC1 atypical kinase-like domain-containing protein</fullName>
    </recommendedName>
</protein>
<keyword evidence="3" id="KW-0812">Transmembrane</keyword>
<dbReference type="Proteomes" id="UP000244727">
    <property type="component" value="Chromosome"/>
</dbReference>
<proteinExistence type="inferred from homology"/>
<dbReference type="RefSeq" id="WP_108382596.1">
    <property type="nucleotide sequence ID" value="NZ_CP028858.1"/>
</dbReference>
<keyword evidence="3" id="KW-1133">Transmembrane helix</keyword>
<feature type="region of interest" description="Disordered" evidence="2">
    <location>
        <begin position="540"/>
        <end position="581"/>
    </location>
</feature>
<gene>
    <name evidence="5" type="ORF">HARCEL1_09000</name>
</gene>
<reference evidence="5 6" key="1">
    <citation type="submission" date="2018-04" db="EMBL/GenBank/DDBJ databases">
        <title>Halococcoides cellulosivorans gen. nov., sp. nov., an extremely halophilic cellulose-utilizing haloarchaeon from hypersaline lakes.</title>
        <authorList>
            <person name="Sorokin D.Y."/>
            <person name="Toshchakov S.V."/>
            <person name="Samarov N.I."/>
            <person name="Korzhenkov A."/>
            <person name="Kublanov I.V."/>
        </authorList>
    </citation>
    <scope>NUCLEOTIDE SEQUENCE [LARGE SCALE GENOMIC DNA]</scope>
    <source>
        <strain evidence="5 6">HArcel1</strain>
    </source>
</reference>
<evidence type="ECO:0000256" key="1">
    <source>
        <dbReference type="ARBA" id="ARBA00009670"/>
    </source>
</evidence>
<name>A0A2R4X225_9EURY</name>
<sequence length="581" mass="64375">MVFRSYARFLRVVRQFLPLAIAYARDRRRWVLVGGSRRVDADTQRRRAERLLDSMLTLGPTFIKLGQLLSTRPDVLPPAYIEEFTRLQDDVPPADWPEAKAILEADLGPIEEVFTEFDTAPISGASLGQVYAAEIDGEPVAVKVRRPGVEELVAADLRVIKWLLPILLYFVDDTRSFSLETMAEEFERTITEEMDYEREARMCAAIGANFADDPGVAIPDVYDDYSTDRVLVMEYVDGTKVTDLDDLDARGIDRTDLAERLERTYFQMIVDDGVYQADPHPGNLAVQDDGTLVFYDFGMSGQVDSRVRDQIVEFYVAVAEQDIDGILDALIQMGTLSPEADRQIMADVLELAIADARGEEIDQYRVQEIVQRIEDTIYEFPFRLPPNLALVLRVATVVEGVCVTLDPGFDFIAVATEYLADEGHLQRGVERAARDAGRDLRAAGEALVSVPPKLDRTLDRIDRDALTLTATIDDENGHIERLGARITLGMVAAAGVLSTAILQAFGTQITTLFAALGTLVVGIALYRSFRKQRGIRAKPQFTRQNLGAGDGIGGDRTHDGTRADDEPIAGDTNGDESFRGS</sequence>
<evidence type="ECO:0000259" key="4">
    <source>
        <dbReference type="Pfam" id="PF03109"/>
    </source>
</evidence>
<dbReference type="SUPFAM" id="SSF56112">
    <property type="entry name" value="Protein kinase-like (PK-like)"/>
    <property type="match status" value="1"/>
</dbReference>
<dbReference type="InterPro" id="IPR011009">
    <property type="entry name" value="Kinase-like_dom_sf"/>
</dbReference>
<evidence type="ECO:0000313" key="6">
    <source>
        <dbReference type="Proteomes" id="UP000244727"/>
    </source>
</evidence>